<dbReference type="Gene3D" id="2.70.70.10">
    <property type="entry name" value="Glucose Permease (Domain IIA)"/>
    <property type="match status" value="1"/>
</dbReference>
<dbReference type="Proteomes" id="UP000010523">
    <property type="component" value="Unassembled WGS sequence"/>
</dbReference>
<dbReference type="eggNOG" id="COG4942">
    <property type="taxonomic scope" value="Bacteria"/>
</dbReference>
<feature type="coiled-coil region" evidence="2">
    <location>
        <begin position="34"/>
        <end position="124"/>
    </location>
</feature>
<dbReference type="SUPFAM" id="SSF51261">
    <property type="entry name" value="Duplicated hybrid motif"/>
    <property type="match status" value="1"/>
</dbReference>
<gene>
    <name evidence="6" type="ORF">PB1_09357</name>
</gene>
<keyword evidence="7" id="KW-1185">Reference proteome</keyword>
<dbReference type="OrthoDB" id="9805070at2"/>
<feature type="region of interest" description="Disordered" evidence="3">
    <location>
        <begin position="267"/>
        <end position="294"/>
    </location>
</feature>
<keyword evidence="2" id="KW-0175">Coiled coil</keyword>
<accession>I3E236</accession>
<dbReference type="RefSeq" id="WP_003352023.1">
    <property type="nucleotide sequence ID" value="NZ_AFEU01000002.1"/>
</dbReference>
<evidence type="ECO:0000256" key="2">
    <source>
        <dbReference type="SAM" id="Coils"/>
    </source>
</evidence>
<comment type="caution">
    <text evidence="6">The sequence shown here is derived from an EMBL/GenBank/DDBJ whole genome shotgun (WGS) entry which is preliminary data.</text>
</comment>
<dbReference type="PATRIC" id="fig|997296.3.peg.1986"/>
<feature type="domain" description="Peptidoglycan hydrolase PcsB coiled-coil" evidence="5">
    <location>
        <begin position="111"/>
        <end position="185"/>
    </location>
</feature>
<sequence>MKRSLLTLSVAATVGVGSLFTGVAPDSAIASTKLQELQNKKYELQKKRSGLESGINKADQEINRLQSEQEKVVAEIKRLDLAIGDTNEKINEKNVQIAETKAEIEKLRGEIAVLQERIKKRDAMLKERARSFQETGGMVSYIDVLMGAQSFSDFIDRVGAVATFVEADQEILREHMEDKALLEEKQAKVEKDLAELEKMLAELENMKKQLNAQKAEKDRLMSTLKKQEEHKHTEKLALEEEKEVLEAQEAAMQKAIQLEKQRLAELERQRQTQVQKRSSGGSGGSVSYGGGGGSNLLTPPVSSGMFMKPANGSFTSGFGPRDGEFHAGIDIANSANVPVVAAADGVVIRSYYSSSYGNCIFISHSINGQIYTTVYAHMQSRLVGTGAVVSKGQQIGVMGNTGYSFGQHLHFEIHKGPWNPSKSNAVDPLNYLSM</sequence>
<proteinExistence type="predicted"/>
<organism evidence="6 7">
    <name type="scientific">Bacillus methanolicus PB1</name>
    <dbReference type="NCBI Taxonomy" id="997296"/>
    <lineage>
        <taxon>Bacteria</taxon>
        <taxon>Bacillati</taxon>
        <taxon>Bacillota</taxon>
        <taxon>Bacilli</taxon>
        <taxon>Bacillales</taxon>
        <taxon>Bacillaceae</taxon>
        <taxon>Bacillus</taxon>
    </lineage>
</organism>
<dbReference type="CDD" id="cd12797">
    <property type="entry name" value="M23_peptidase"/>
    <property type="match status" value="1"/>
</dbReference>
<evidence type="ECO:0000256" key="1">
    <source>
        <dbReference type="ARBA" id="ARBA00022729"/>
    </source>
</evidence>
<evidence type="ECO:0000259" key="5">
    <source>
        <dbReference type="Pfam" id="PF24568"/>
    </source>
</evidence>
<reference evidence="6 7" key="1">
    <citation type="journal article" date="2012" name="Appl. Environ. Microbiol.">
        <title>Genome Sequence of Thermotolerant Bacillus methanolicus: Features and Regulation Related to Methylotrophy and Production of L-Lysine and L-Glutamate from Methanol.</title>
        <authorList>
            <person name="Heggeset T.M."/>
            <person name="Krog A."/>
            <person name="Balzer S."/>
            <person name="Wentzel A."/>
            <person name="Ellingsen T.E."/>
            <person name="Brautaset T."/>
        </authorList>
    </citation>
    <scope>NUCLEOTIDE SEQUENCE [LARGE SCALE GENOMIC DNA]</scope>
    <source>
        <strain evidence="6 7">PB1</strain>
    </source>
</reference>
<name>I3E236_BACMT</name>
<dbReference type="AlphaFoldDB" id="I3E236"/>
<dbReference type="PANTHER" id="PTHR21666">
    <property type="entry name" value="PEPTIDASE-RELATED"/>
    <property type="match status" value="1"/>
</dbReference>
<dbReference type="Pfam" id="PF01551">
    <property type="entry name" value="Peptidase_M23"/>
    <property type="match status" value="1"/>
</dbReference>
<evidence type="ECO:0000313" key="6">
    <source>
        <dbReference type="EMBL" id="EIJ80557.1"/>
    </source>
</evidence>
<feature type="domain" description="M23ase beta-sheet core" evidence="4">
    <location>
        <begin position="325"/>
        <end position="428"/>
    </location>
</feature>
<evidence type="ECO:0000259" key="4">
    <source>
        <dbReference type="Pfam" id="PF01551"/>
    </source>
</evidence>
<dbReference type="Gene3D" id="6.10.250.3150">
    <property type="match status" value="1"/>
</dbReference>
<dbReference type="STRING" id="997296.PB1_09357"/>
<dbReference type="InterPro" id="IPR057309">
    <property type="entry name" value="PcsB_CC"/>
</dbReference>
<dbReference type="PANTHER" id="PTHR21666:SF270">
    <property type="entry name" value="MUREIN HYDROLASE ACTIVATOR ENVC"/>
    <property type="match status" value="1"/>
</dbReference>
<evidence type="ECO:0000313" key="7">
    <source>
        <dbReference type="Proteomes" id="UP000010523"/>
    </source>
</evidence>
<dbReference type="InterPro" id="IPR011055">
    <property type="entry name" value="Dup_hybrid_motif"/>
</dbReference>
<feature type="compositionally biased region" description="Gly residues" evidence="3">
    <location>
        <begin position="280"/>
        <end position="294"/>
    </location>
</feature>
<protein>
    <submittedName>
        <fullName evidence="6">Uncharacterized protein</fullName>
    </submittedName>
</protein>
<dbReference type="Pfam" id="PF24568">
    <property type="entry name" value="CC_PcsB"/>
    <property type="match status" value="1"/>
</dbReference>
<dbReference type="EMBL" id="AFEU01000002">
    <property type="protein sequence ID" value="EIJ80557.1"/>
    <property type="molecule type" value="Genomic_DNA"/>
</dbReference>
<dbReference type="InterPro" id="IPR016047">
    <property type="entry name" value="M23ase_b-sheet_dom"/>
</dbReference>
<dbReference type="GO" id="GO:0004222">
    <property type="term" value="F:metalloendopeptidase activity"/>
    <property type="evidence" value="ECO:0007669"/>
    <property type="project" value="TreeGrafter"/>
</dbReference>
<keyword evidence="1" id="KW-0732">Signal</keyword>
<dbReference type="InterPro" id="IPR050570">
    <property type="entry name" value="Cell_wall_metabolism_enzyme"/>
</dbReference>
<evidence type="ECO:0000256" key="3">
    <source>
        <dbReference type="SAM" id="MobiDB-lite"/>
    </source>
</evidence>